<evidence type="ECO:0000313" key="9">
    <source>
        <dbReference type="Proteomes" id="UP000664545"/>
    </source>
</evidence>
<dbReference type="Pfam" id="PF04542">
    <property type="entry name" value="Sigma70_r2"/>
    <property type="match status" value="1"/>
</dbReference>
<comment type="caution">
    <text evidence="8">The sequence shown here is derived from an EMBL/GenBank/DDBJ whole genome shotgun (WGS) entry which is preliminary data.</text>
</comment>
<keyword evidence="2" id="KW-0805">Transcription regulation</keyword>
<dbReference type="PANTHER" id="PTHR43133">
    <property type="entry name" value="RNA POLYMERASE ECF-TYPE SIGMA FACTO"/>
    <property type="match status" value="1"/>
</dbReference>
<dbReference type="EMBL" id="JAFJZZ010000001">
    <property type="protein sequence ID" value="MBN7772023.1"/>
    <property type="molecule type" value="Genomic_DNA"/>
</dbReference>
<name>A0A939D783_CLOAM</name>
<reference evidence="8" key="1">
    <citation type="submission" date="2021-02" db="EMBL/GenBank/DDBJ databases">
        <title>Abyssanaerobacter marinus gen.nov., sp., nov, anaerobic bacterium isolated from the Onnuri vent field of Indian Ocean and suggestion of Mogibacteriaceae fam. nov., and proposal of reclassification of ambiguous this family's genus member.</title>
        <authorList>
            <person name="Kim Y.J."/>
            <person name="Yang J.-A."/>
        </authorList>
    </citation>
    <scope>NUCLEOTIDE SEQUENCE</scope>
    <source>
        <strain evidence="8">DSM 2634</strain>
    </source>
</reference>
<dbReference type="NCBIfam" id="TIGR02937">
    <property type="entry name" value="sigma70-ECF"/>
    <property type="match status" value="1"/>
</dbReference>
<evidence type="ECO:0000256" key="3">
    <source>
        <dbReference type="ARBA" id="ARBA00023082"/>
    </source>
</evidence>
<dbReference type="InterPro" id="IPR013324">
    <property type="entry name" value="RNA_pol_sigma_r3/r4-like"/>
</dbReference>
<evidence type="ECO:0000256" key="4">
    <source>
        <dbReference type="ARBA" id="ARBA00023125"/>
    </source>
</evidence>
<dbReference type="InterPro" id="IPR013249">
    <property type="entry name" value="RNA_pol_sigma70_r4_t2"/>
</dbReference>
<evidence type="ECO:0000256" key="5">
    <source>
        <dbReference type="ARBA" id="ARBA00023163"/>
    </source>
</evidence>
<gene>
    <name evidence="8" type="ORF">JYB65_01420</name>
</gene>
<dbReference type="RefSeq" id="WP_206580801.1">
    <property type="nucleotide sequence ID" value="NZ_JAFJZZ010000001.1"/>
</dbReference>
<dbReference type="Gene3D" id="1.10.1740.10">
    <property type="match status" value="1"/>
</dbReference>
<evidence type="ECO:0000259" key="7">
    <source>
        <dbReference type="Pfam" id="PF08281"/>
    </source>
</evidence>
<evidence type="ECO:0000256" key="1">
    <source>
        <dbReference type="ARBA" id="ARBA00010641"/>
    </source>
</evidence>
<dbReference type="GO" id="GO:0003677">
    <property type="term" value="F:DNA binding"/>
    <property type="evidence" value="ECO:0007669"/>
    <property type="project" value="UniProtKB-KW"/>
</dbReference>
<dbReference type="InterPro" id="IPR014284">
    <property type="entry name" value="RNA_pol_sigma-70_dom"/>
</dbReference>
<dbReference type="Pfam" id="PF08281">
    <property type="entry name" value="Sigma70_r4_2"/>
    <property type="match status" value="1"/>
</dbReference>
<feature type="domain" description="RNA polymerase sigma-70 region 2" evidence="6">
    <location>
        <begin position="23"/>
        <end position="91"/>
    </location>
</feature>
<dbReference type="Proteomes" id="UP000664545">
    <property type="component" value="Unassembled WGS sequence"/>
</dbReference>
<dbReference type="SUPFAM" id="SSF88659">
    <property type="entry name" value="Sigma3 and sigma4 domains of RNA polymerase sigma factors"/>
    <property type="match status" value="1"/>
</dbReference>
<accession>A0A939D783</accession>
<comment type="similarity">
    <text evidence="1">Belongs to the sigma-70 factor family. ECF subfamily.</text>
</comment>
<keyword evidence="9" id="KW-1185">Reference proteome</keyword>
<dbReference type="InterPro" id="IPR039425">
    <property type="entry name" value="RNA_pol_sigma-70-like"/>
</dbReference>
<evidence type="ECO:0000259" key="6">
    <source>
        <dbReference type="Pfam" id="PF04542"/>
    </source>
</evidence>
<protein>
    <submittedName>
        <fullName evidence="8">Sigma-70 family RNA polymerase sigma factor</fullName>
    </submittedName>
</protein>
<evidence type="ECO:0000256" key="2">
    <source>
        <dbReference type="ARBA" id="ARBA00023015"/>
    </source>
</evidence>
<organism evidence="8 9">
    <name type="scientific">Clostridium aminobutyricum</name>
    <dbReference type="NCBI Taxonomy" id="33953"/>
    <lineage>
        <taxon>Bacteria</taxon>
        <taxon>Bacillati</taxon>
        <taxon>Bacillota</taxon>
        <taxon>Clostridia</taxon>
        <taxon>Eubacteriales</taxon>
        <taxon>Clostridiaceae</taxon>
        <taxon>Clostridium</taxon>
    </lineage>
</organism>
<dbReference type="SUPFAM" id="SSF88946">
    <property type="entry name" value="Sigma2 domain of RNA polymerase sigma factors"/>
    <property type="match status" value="1"/>
</dbReference>
<keyword evidence="4" id="KW-0238">DNA-binding</keyword>
<sequence length="184" mass="21182">MNDNELILLLKSDPQEGLTKAIDLYGGTVKWIIQKIIGNHCQQDTEECVSDTFVKLWQGIDRFQNDNGVLLKSYLYGIARHTAIDFCRKRNAQEELFPIEENDLGIHVDVTEELAKSENIRILQEAVDALPEPDRKIFIRRYFLQERINAIAESLSISPKVVENKLYRGKKVLKDSLIERGIIL</sequence>
<dbReference type="PANTHER" id="PTHR43133:SF8">
    <property type="entry name" value="RNA POLYMERASE SIGMA FACTOR HI_1459-RELATED"/>
    <property type="match status" value="1"/>
</dbReference>
<proteinExistence type="inferred from homology"/>
<dbReference type="AlphaFoldDB" id="A0A939D783"/>
<dbReference type="GO" id="GO:0016987">
    <property type="term" value="F:sigma factor activity"/>
    <property type="evidence" value="ECO:0007669"/>
    <property type="project" value="UniProtKB-KW"/>
</dbReference>
<dbReference type="InterPro" id="IPR036388">
    <property type="entry name" value="WH-like_DNA-bd_sf"/>
</dbReference>
<keyword evidence="3" id="KW-0731">Sigma factor</keyword>
<dbReference type="InterPro" id="IPR013325">
    <property type="entry name" value="RNA_pol_sigma_r2"/>
</dbReference>
<feature type="domain" description="RNA polymerase sigma factor 70 region 4 type 2" evidence="7">
    <location>
        <begin position="121"/>
        <end position="171"/>
    </location>
</feature>
<dbReference type="Gene3D" id="1.10.10.10">
    <property type="entry name" value="Winged helix-like DNA-binding domain superfamily/Winged helix DNA-binding domain"/>
    <property type="match status" value="1"/>
</dbReference>
<dbReference type="GO" id="GO:0006352">
    <property type="term" value="P:DNA-templated transcription initiation"/>
    <property type="evidence" value="ECO:0007669"/>
    <property type="project" value="InterPro"/>
</dbReference>
<dbReference type="InterPro" id="IPR007627">
    <property type="entry name" value="RNA_pol_sigma70_r2"/>
</dbReference>
<evidence type="ECO:0000313" key="8">
    <source>
        <dbReference type="EMBL" id="MBN7772023.1"/>
    </source>
</evidence>
<keyword evidence="5" id="KW-0804">Transcription</keyword>